<evidence type="ECO:0000313" key="3">
    <source>
        <dbReference type="Proteomes" id="UP000238042"/>
    </source>
</evidence>
<sequence>MKKIFLVTLSLLLFYLINLKIKAQMKNDTLNFLSEKKIKLEENSSFKDNLLKFNQWSINIDSKGIIICENNNKIFKDESTYLLLDTLTYLEKNKSAIKKDLNFFNNNYKKIGQNKDIFKNMISLTKTTNETINYDESKTINIDNNQDINKGRAMNNNRDRNRDFKRDKNRDRGRDKNRDRSKNLNDSTTKIKCKIKYLIIK</sequence>
<reference evidence="2 3" key="1">
    <citation type="submission" date="2018-02" db="EMBL/GenBank/DDBJ databases">
        <title>Genome sequences of Apibacter spp., gut symbionts of Asian honey bees.</title>
        <authorList>
            <person name="Kwong W.K."/>
            <person name="Steele M.I."/>
            <person name="Moran N.A."/>
        </authorList>
    </citation>
    <scope>NUCLEOTIDE SEQUENCE [LARGE SCALE GENOMIC DNA]</scope>
    <source>
        <strain evidence="3">wkB301</strain>
    </source>
</reference>
<comment type="caution">
    <text evidence="2">The sequence shown here is derived from an EMBL/GenBank/DDBJ whole genome shotgun (WGS) entry which is preliminary data.</text>
</comment>
<dbReference type="AlphaFoldDB" id="A0A2S8AAM3"/>
<evidence type="ECO:0000313" key="2">
    <source>
        <dbReference type="EMBL" id="PQL91630.1"/>
    </source>
</evidence>
<organism evidence="2 3">
    <name type="scientific">Apibacter adventoris</name>
    <dbReference type="NCBI Taxonomy" id="1679466"/>
    <lineage>
        <taxon>Bacteria</taxon>
        <taxon>Pseudomonadati</taxon>
        <taxon>Bacteroidota</taxon>
        <taxon>Flavobacteriia</taxon>
        <taxon>Flavobacteriales</taxon>
        <taxon>Weeksellaceae</taxon>
        <taxon>Apibacter</taxon>
    </lineage>
</organism>
<dbReference type="EMBL" id="PSZM01000040">
    <property type="protein sequence ID" value="PQL91630.1"/>
    <property type="molecule type" value="Genomic_DNA"/>
</dbReference>
<gene>
    <name evidence="2" type="ORF">C4S77_07440</name>
</gene>
<feature type="compositionally biased region" description="Basic and acidic residues" evidence="1">
    <location>
        <begin position="157"/>
        <end position="183"/>
    </location>
</feature>
<accession>A0A2S8AAM3</accession>
<protein>
    <submittedName>
        <fullName evidence="2">Uncharacterized protein</fullName>
    </submittedName>
</protein>
<dbReference type="RefSeq" id="WP_105247011.1">
    <property type="nucleotide sequence ID" value="NZ_PSZM01000040.1"/>
</dbReference>
<dbReference type="Proteomes" id="UP000238042">
    <property type="component" value="Unassembled WGS sequence"/>
</dbReference>
<feature type="region of interest" description="Disordered" evidence="1">
    <location>
        <begin position="145"/>
        <end position="186"/>
    </location>
</feature>
<keyword evidence="3" id="KW-1185">Reference proteome</keyword>
<evidence type="ECO:0000256" key="1">
    <source>
        <dbReference type="SAM" id="MobiDB-lite"/>
    </source>
</evidence>
<proteinExistence type="predicted"/>
<name>A0A2S8AAM3_9FLAO</name>